<organism evidence="1 2">
    <name type="scientific">Pseudovirgaria hyperparasitica</name>
    <dbReference type="NCBI Taxonomy" id="470096"/>
    <lineage>
        <taxon>Eukaryota</taxon>
        <taxon>Fungi</taxon>
        <taxon>Dikarya</taxon>
        <taxon>Ascomycota</taxon>
        <taxon>Pezizomycotina</taxon>
        <taxon>Dothideomycetes</taxon>
        <taxon>Dothideomycetes incertae sedis</taxon>
        <taxon>Acrospermales</taxon>
        <taxon>Acrospermaceae</taxon>
        <taxon>Pseudovirgaria</taxon>
    </lineage>
</organism>
<gene>
    <name evidence="1" type="ORF">EJ05DRAFT_232085</name>
</gene>
<protein>
    <submittedName>
        <fullName evidence="1">Uncharacterized protein</fullName>
    </submittedName>
</protein>
<dbReference type="GeneID" id="54481037"/>
<evidence type="ECO:0000313" key="1">
    <source>
        <dbReference type="EMBL" id="KAF2752961.1"/>
    </source>
</evidence>
<dbReference type="Proteomes" id="UP000799437">
    <property type="component" value="Unassembled WGS sequence"/>
</dbReference>
<keyword evidence="2" id="KW-1185">Reference proteome</keyword>
<proteinExistence type="predicted"/>
<name>A0A6A6VUP1_9PEZI</name>
<accession>A0A6A6VUP1</accession>
<dbReference type="RefSeq" id="XP_033595412.1">
    <property type="nucleotide sequence ID" value="XM_033739983.1"/>
</dbReference>
<evidence type="ECO:0000313" key="2">
    <source>
        <dbReference type="Proteomes" id="UP000799437"/>
    </source>
</evidence>
<dbReference type="EMBL" id="ML996589">
    <property type="protein sequence ID" value="KAF2752961.1"/>
    <property type="molecule type" value="Genomic_DNA"/>
</dbReference>
<dbReference type="AlphaFoldDB" id="A0A6A6VUP1"/>
<sequence length="295" mass="33483">MSAKTSYQRVTPMNQTVARMTLLHSLRRSFGYSQTTRYECSTDNSTNSVIGGSADNNQAVRMIFESDIILPAVVQKNLKFLYQRFSMAKNTTAPRRVPKQVEDSAGRSPSGVSRNSLVFTPIVRPAYDPWTILKRETGVNDALENLLRKCNGSPERFFDLGTRKLSVGPNIGEIIFFLDSLTDQTVHVRACIYYCWLVYHEFLKLFPVSNSRQGAAARKPIKATRDAIADFLESLWPNDPRFRLRTLEKIDESVAFGKRMGHFVSIWGPGCLFIFAQADLNRHQDELSLKKHVPL</sequence>
<reference evidence="1" key="1">
    <citation type="journal article" date="2020" name="Stud. Mycol.">
        <title>101 Dothideomycetes genomes: a test case for predicting lifestyles and emergence of pathogens.</title>
        <authorList>
            <person name="Haridas S."/>
            <person name="Albert R."/>
            <person name="Binder M."/>
            <person name="Bloem J."/>
            <person name="Labutti K."/>
            <person name="Salamov A."/>
            <person name="Andreopoulos B."/>
            <person name="Baker S."/>
            <person name="Barry K."/>
            <person name="Bills G."/>
            <person name="Bluhm B."/>
            <person name="Cannon C."/>
            <person name="Castanera R."/>
            <person name="Culley D."/>
            <person name="Daum C."/>
            <person name="Ezra D."/>
            <person name="Gonzalez J."/>
            <person name="Henrissat B."/>
            <person name="Kuo A."/>
            <person name="Liang C."/>
            <person name="Lipzen A."/>
            <person name="Lutzoni F."/>
            <person name="Magnuson J."/>
            <person name="Mondo S."/>
            <person name="Nolan M."/>
            <person name="Ohm R."/>
            <person name="Pangilinan J."/>
            <person name="Park H.-J."/>
            <person name="Ramirez L."/>
            <person name="Alfaro M."/>
            <person name="Sun H."/>
            <person name="Tritt A."/>
            <person name="Yoshinaga Y."/>
            <person name="Zwiers L.-H."/>
            <person name="Turgeon B."/>
            <person name="Goodwin S."/>
            <person name="Spatafora J."/>
            <person name="Crous P."/>
            <person name="Grigoriev I."/>
        </authorList>
    </citation>
    <scope>NUCLEOTIDE SEQUENCE</scope>
    <source>
        <strain evidence="1">CBS 121739</strain>
    </source>
</reference>